<dbReference type="Gene3D" id="3.20.20.70">
    <property type="entry name" value="Aldolase class I"/>
    <property type="match status" value="1"/>
</dbReference>
<dbReference type="InterPro" id="IPR024924">
    <property type="entry name" value="7-CO-7-deazaguanine_synth-like"/>
</dbReference>
<dbReference type="SUPFAM" id="SSF102114">
    <property type="entry name" value="Radical SAM enzymes"/>
    <property type="match status" value="1"/>
</dbReference>
<dbReference type="AlphaFoldDB" id="A0A832GNR8"/>
<dbReference type="HAMAP" id="MF_00917">
    <property type="entry name" value="QueE"/>
    <property type="match status" value="1"/>
</dbReference>
<keyword evidence="2 8" id="KW-0949">S-adenosyl-L-methionine</keyword>
<comment type="cofactor">
    <cofactor evidence="8">
        <name>S-adenosyl-L-methionine</name>
        <dbReference type="ChEBI" id="CHEBI:59789"/>
    </cofactor>
    <text evidence="8">Binds 1 S-adenosyl-L-methionine per subunit.</text>
</comment>
<keyword evidence="7 8" id="KW-0456">Lyase</keyword>
<dbReference type="InterPro" id="IPR058240">
    <property type="entry name" value="rSAM_sf"/>
</dbReference>
<comment type="pathway">
    <text evidence="8">Purine metabolism; 7-cyano-7-deazaguanine biosynthesis.</text>
</comment>
<dbReference type="GO" id="GO:0000287">
    <property type="term" value="F:magnesium ion binding"/>
    <property type="evidence" value="ECO:0007669"/>
    <property type="project" value="UniProtKB-UniRule"/>
</dbReference>
<evidence type="ECO:0000256" key="5">
    <source>
        <dbReference type="ARBA" id="ARBA00023004"/>
    </source>
</evidence>
<evidence type="ECO:0000256" key="1">
    <source>
        <dbReference type="ARBA" id="ARBA00022485"/>
    </source>
</evidence>
<reference evidence="10" key="1">
    <citation type="journal article" date="2020" name="mSystems">
        <title>Genome- and Community-Level Interaction Insights into Carbon Utilization and Element Cycling Functions of Hydrothermarchaeota in Hydrothermal Sediment.</title>
        <authorList>
            <person name="Zhou Z."/>
            <person name="Liu Y."/>
            <person name="Xu W."/>
            <person name="Pan J."/>
            <person name="Luo Z.H."/>
            <person name="Li M."/>
        </authorList>
    </citation>
    <scope>NUCLEOTIDE SEQUENCE [LARGE SCALE GENOMIC DNA]</scope>
    <source>
        <strain evidence="10">SpSt-605</strain>
    </source>
</reference>
<dbReference type="GO" id="GO:0016840">
    <property type="term" value="F:carbon-nitrogen lyase activity"/>
    <property type="evidence" value="ECO:0007669"/>
    <property type="project" value="UniProtKB-UniRule"/>
</dbReference>
<dbReference type="CDD" id="cd01335">
    <property type="entry name" value="Radical_SAM"/>
    <property type="match status" value="1"/>
</dbReference>
<dbReference type="GO" id="GO:0051539">
    <property type="term" value="F:4 iron, 4 sulfur cluster binding"/>
    <property type="evidence" value="ECO:0007669"/>
    <property type="project" value="UniProtKB-UniRule"/>
</dbReference>
<feature type="binding site" evidence="8">
    <location>
        <position position="27"/>
    </location>
    <ligand>
        <name>substrate</name>
    </ligand>
</feature>
<name>A0A832GNR8_9BACT</name>
<feature type="binding site" evidence="8">
    <location>
        <position position="35"/>
    </location>
    <ligand>
        <name>[4Fe-4S] cluster</name>
        <dbReference type="ChEBI" id="CHEBI:49883"/>
        <note>4Fe-4S-S-AdoMet</note>
    </ligand>
</feature>
<evidence type="ECO:0000256" key="7">
    <source>
        <dbReference type="ARBA" id="ARBA00023239"/>
    </source>
</evidence>
<evidence type="ECO:0000256" key="4">
    <source>
        <dbReference type="ARBA" id="ARBA00022842"/>
    </source>
</evidence>
<dbReference type="GO" id="GO:1904047">
    <property type="term" value="F:S-adenosyl-L-methionine binding"/>
    <property type="evidence" value="ECO:0007669"/>
    <property type="project" value="UniProtKB-UniRule"/>
</dbReference>
<feature type="binding site" evidence="8">
    <location>
        <position position="40"/>
    </location>
    <ligand>
        <name>Mg(2+)</name>
        <dbReference type="ChEBI" id="CHEBI:18420"/>
    </ligand>
</feature>
<keyword evidence="8" id="KW-0671">Queuosine biosynthesis</keyword>
<comment type="caution">
    <text evidence="8">Lacks conserved residue(s) required for the propagation of feature annotation.</text>
</comment>
<dbReference type="PANTHER" id="PTHR42836">
    <property type="entry name" value="7-CARBOXY-7-DEAZAGUANINE SYNTHASE"/>
    <property type="match status" value="1"/>
</dbReference>
<dbReference type="EMBL" id="DSZU01000056">
    <property type="protein sequence ID" value="HGV55116.1"/>
    <property type="molecule type" value="Genomic_DNA"/>
</dbReference>
<gene>
    <name evidence="8" type="primary">queE</name>
    <name evidence="10" type="ORF">ENT73_03400</name>
</gene>
<protein>
    <recommendedName>
        <fullName evidence="8">7-carboxy-7-deazaguanine synthase</fullName>
        <shortName evidence="8">CDG synthase</shortName>
        <ecNumber evidence="8">4.3.99.3</ecNumber>
    </recommendedName>
    <alternativeName>
        <fullName evidence="8">Queuosine biosynthesis protein QueE</fullName>
    </alternativeName>
</protein>
<comment type="function">
    <text evidence="8">Catalyzes the complex heterocyclic radical-mediated conversion of 6-carboxy-5,6,7,8-tetrahydropterin (CPH4) to 7-carboxy-7-deazaguanine (CDG), a step common to the biosynthetic pathways of all 7-deazapurine-containing compounds.</text>
</comment>
<feature type="binding site" evidence="8">
    <location>
        <begin position="12"/>
        <end position="14"/>
    </location>
    <ligand>
        <name>substrate</name>
    </ligand>
</feature>
<dbReference type="EC" id="4.3.99.3" evidence="8"/>
<keyword evidence="3 8" id="KW-0479">Metal-binding</keyword>
<dbReference type="GO" id="GO:0008616">
    <property type="term" value="P:tRNA queuosine(34) biosynthetic process"/>
    <property type="evidence" value="ECO:0007669"/>
    <property type="project" value="UniProtKB-UniRule"/>
</dbReference>
<evidence type="ECO:0000256" key="6">
    <source>
        <dbReference type="ARBA" id="ARBA00023014"/>
    </source>
</evidence>
<evidence type="ECO:0000256" key="2">
    <source>
        <dbReference type="ARBA" id="ARBA00022691"/>
    </source>
</evidence>
<dbReference type="SFLD" id="SFLDS00029">
    <property type="entry name" value="Radical_SAM"/>
    <property type="match status" value="1"/>
</dbReference>
<comment type="catalytic activity">
    <reaction evidence="8">
        <text>6-carboxy-5,6,7,8-tetrahydropterin + H(+) = 7-carboxy-7-carbaguanine + NH4(+)</text>
        <dbReference type="Rhea" id="RHEA:27974"/>
        <dbReference type="ChEBI" id="CHEBI:15378"/>
        <dbReference type="ChEBI" id="CHEBI:28938"/>
        <dbReference type="ChEBI" id="CHEBI:61032"/>
        <dbReference type="ChEBI" id="CHEBI:61036"/>
        <dbReference type="EC" id="4.3.99.3"/>
    </reaction>
</comment>
<feature type="binding site" evidence="8">
    <location>
        <position position="74"/>
    </location>
    <ligand>
        <name>substrate</name>
    </ligand>
</feature>
<evidence type="ECO:0000313" key="10">
    <source>
        <dbReference type="EMBL" id="HGV55116.1"/>
    </source>
</evidence>
<feature type="binding site" evidence="8">
    <location>
        <position position="76"/>
    </location>
    <ligand>
        <name>S-adenosyl-L-methionine</name>
        <dbReference type="ChEBI" id="CHEBI:59789"/>
    </ligand>
</feature>
<evidence type="ECO:0000256" key="8">
    <source>
        <dbReference type="HAMAP-Rule" id="MF_00917"/>
    </source>
</evidence>
<proteinExistence type="inferred from homology"/>
<feature type="domain" description="Radical SAM core" evidence="9">
    <location>
        <begin position="18"/>
        <end position="211"/>
    </location>
</feature>
<comment type="caution">
    <text evidence="10">The sequence shown here is derived from an EMBL/GenBank/DDBJ whole genome shotgun (WGS) entry which is preliminary data.</text>
</comment>
<feature type="binding site" evidence="8">
    <location>
        <begin position="37"/>
        <end position="39"/>
    </location>
    <ligand>
        <name>S-adenosyl-L-methionine</name>
        <dbReference type="ChEBI" id="CHEBI:59789"/>
    </ligand>
</feature>
<dbReference type="Pfam" id="PF04055">
    <property type="entry name" value="Radical_SAM"/>
    <property type="match status" value="1"/>
</dbReference>
<dbReference type="PROSITE" id="PS51918">
    <property type="entry name" value="RADICAL_SAM"/>
    <property type="match status" value="1"/>
</dbReference>
<dbReference type="PANTHER" id="PTHR42836:SF1">
    <property type="entry name" value="7-CARBOXY-7-DEAZAGUANINE SYNTHASE"/>
    <property type="match status" value="1"/>
</dbReference>
<sequence>MTIRLSELFFSLQGEGPLVGFPTFFVRLYGCNLSCSWCDTPQARGGFPFEEKSIDEIISFWQENYPKIPYVAITGGEPLLQKESILLMRSFVAQGAKVLLETNGSLSIREVPQEVLIVMDVKTPSSGMVDFNLWENFKYLKKGDALKFVIANREDFWWSLEIIDTYNLEEFTCFFSPAYSLFSPQELANLILETRRPLRFQIQLHKFLGIK</sequence>
<feature type="binding site" evidence="8">
    <location>
        <position position="38"/>
    </location>
    <ligand>
        <name>[4Fe-4S] cluster</name>
        <dbReference type="ChEBI" id="CHEBI:49883"/>
        <note>4Fe-4S-S-AdoMet</note>
    </ligand>
</feature>
<evidence type="ECO:0000256" key="3">
    <source>
        <dbReference type="ARBA" id="ARBA00022723"/>
    </source>
</evidence>
<keyword evidence="4 8" id="KW-0460">Magnesium</keyword>
<keyword evidence="6 8" id="KW-0411">Iron-sulfur</keyword>
<feature type="binding site" evidence="8">
    <location>
        <position position="31"/>
    </location>
    <ligand>
        <name>[4Fe-4S] cluster</name>
        <dbReference type="ChEBI" id="CHEBI:49883"/>
        <note>4Fe-4S-S-AdoMet</note>
    </ligand>
</feature>
<accession>A0A832GNR8</accession>
<comment type="cofactor">
    <cofactor evidence="8">
        <name>[4Fe-4S] cluster</name>
        <dbReference type="ChEBI" id="CHEBI:49883"/>
    </cofactor>
    <text evidence="8">Binds 1 [4Fe-4S] cluster. The cluster is coordinated with 3 cysteines and an exchangeable S-adenosyl-L-methionine.</text>
</comment>
<keyword evidence="5 8" id="KW-0408">Iron</keyword>
<comment type="cofactor">
    <cofactor evidence="8">
        <name>Mg(2+)</name>
        <dbReference type="ChEBI" id="CHEBI:18420"/>
    </cofactor>
</comment>
<dbReference type="InterPro" id="IPR007197">
    <property type="entry name" value="rSAM"/>
</dbReference>
<keyword evidence="1 8" id="KW-0004">4Fe-4S</keyword>
<comment type="subunit">
    <text evidence="8">Homodimer.</text>
</comment>
<dbReference type="PIRSF" id="PIRSF000370">
    <property type="entry name" value="QueE"/>
    <property type="match status" value="1"/>
</dbReference>
<comment type="similarity">
    <text evidence="8">Belongs to the radical SAM superfamily. 7-carboxy-7-deazaguanine synthase family.</text>
</comment>
<dbReference type="InterPro" id="IPR013785">
    <property type="entry name" value="Aldolase_TIM"/>
</dbReference>
<organism evidence="10">
    <name type="scientific">Caldimicrobium thiodismutans</name>
    <dbReference type="NCBI Taxonomy" id="1653476"/>
    <lineage>
        <taxon>Bacteria</taxon>
        <taxon>Pseudomonadati</taxon>
        <taxon>Thermodesulfobacteriota</taxon>
        <taxon>Thermodesulfobacteria</taxon>
        <taxon>Thermodesulfobacteriales</taxon>
        <taxon>Thermodesulfobacteriaceae</taxon>
        <taxon>Caldimicrobium</taxon>
    </lineage>
</organism>
<evidence type="ECO:0000259" key="9">
    <source>
        <dbReference type="PROSITE" id="PS51918"/>
    </source>
</evidence>
<dbReference type="UniPathway" id="UPA00391"/>